<protein>
    <submittedName>
        <fullName evidence="3">Uncharacterized protein</fullName>
    </submittedName>
</protein>
<gene>
    <name evidence="3" type="ORF">PSTG_06807</name>
</gene>
<evidence type="ECO:0000256" key="1">
    <source>
        <dbReference type="SAM" id="MobiDB-lite"/>
    </source>
</evidence>
<keyword evidence="2" id="KW-1133">Transmembrane helix</keyword>
<name>A0A0L0VL26_9BASI</name>
<feature type="compositionally biased region" description="Basic and acidic residues" evidence="1">
    <location>
        <begin position="34"/>
        <end position="80"/>
    </location>
</feature>
<accession>A0A0L0VL26</accession>
<feature type="transmembrane region" description="Helical" evidence="2">
    <location>
        <begin position="120"/>
        <end position="139"/>
    </location>
</feature>
<feature type="transmembrane region" description="Helical" evidence="2">
    <location>
        <begin position="87"/>
        <end position="108"/>
    </location>
</feature>
<evidence type="ECO:0000313" key="4">
    <source>
        <dbReference type="Proteomes" id="UP000054564"/>
    </source>
</evidence>
<sequence>MSYASVLAENAPPVQDQPKPDPNLLEGQSTETHQNQEQERDGHHSDHSNDENHPSKKDEDEQVKEKPKKANKEGKKKEQRPTCCPGGGAGAISLINVITLSATALFALKYWNKPTWDKRIVSSVIVGVSLIMGGQGYIVKLFPNLHKK</sequence>
<evidence type="ECO:0000313" key="3">
    <source>
        <dbReference type="EMBL" id="KNE99955.1"/>
    </source>
</evidence>
<dbReference type="Proteomes" id="UP000054564">
    <property type="component" value="Unassembled WGS sequence"/>
</dbReference>
<dbReference type="STRING" id="1165861.A0A0L0VL26"/>
<keyword evidence="2" id="KW-0812">Transmembrane</keyword>
<evidence type="ECO:0000256" key="2">
    <source>
        <dbReference type="SAM" id="Phobius"/>
    </source>
</evidence>
<dbReference type="AlphaFoldDB" id="A0A0L0VL26"/>
<keyword evidence="4" id="KW-1185">Reference proteome</keyword>
<dbReference type="EMBL" id="AJIL01000041">
    <property type="protein sequence ID" value="KNE99955.1"/>
    <property type="molecule type" value="Genomic_DNA"/>
</dbReference>
<organism evidence="3 4">
    <name type="scientific">Puccinia striiformis f. sp. tritici PST-78</name>
    <dbReference type="NCBI Taxonomy" id="1165861"/>
    <lineage>
        <taxon>Eukaryota</taxon>
        <taxon>Fungi</taxon>
        <taxon>Dikarya</taxon>
        <taxon>Basidiomycota</taxon>
        <taxon>Pucciniomycotina</taxon>
        <taxon>Pucciniomycetes</taxon>
        <taxon>Pucciniales</taxon>
        <taxon>Pucciniaceae</taxon>
        <taxon>Puccinia</taxon>
    </lineage>
</organism>
<keyword evidence="2" id="KW-0472">Membrane</keyword>
<comment type="caution">
    <text evidence="3">The sequence shown here is derived from an EMBL/GenBank/DDBJ whole genome shotgun (WGS) entry which is preliminary data.</text>
</comment>
<feature type="region of interest" description="Disordered" evidence="1">
    <location>
        <begin position="1"/>
        <end position="87"/>
    </location>
</feature>
<proteinExistence type="predicted"/>
<reference evidence="4" key="1">
    <citation type="submission" date="2014-03" db="EMBL/GenBank/DDBJ databases">
        <title>The Genome Sequence of Puccinia striiformis f. sp. tritici PST-78.</title>
        <authorList>
            <consortium name="The Broad Institute Genome Sequencing Platform"/>
            <person name="Cuomo C."/>
            <person name="Hulbert S."/>
            <person name="Chen X."/>
            <person name="Walker B."/>
            <person name="Young S.K."/>
            <person name="Zeng Q."/>
            <person name="Gargeya S."/>
            <person name="Fitzgerald M."/>
            <person name="Haas B."/>
            <person name="Abouelleil A."/>
            <person name="Alvarado L."/>
            <person name="Arachchi H.M."/>
            <person name="Berlin A.M."/>
            <person name="Chapman S.B."/>
            <person name="Goldberg J."/>
            <person name="Griggs A."/>
            <person name="Gujja S."/>
            <person name="Hansen M."/>
            <person name="Howarth C."/>
            <person name="Imamovic A."/>
            <person name="Larimer J."/>
            <person name="McCowan C."/>
            <person name="Montmayeur A."/>
            <person name="Murphy C."/>
            <person name="Neiman D."/>
            <person name="Pearson M."/>
            <person name="Priest M."/>
            <person name="Roberts A."/>
            <person name="Saif S."/>
            <person name="Shea T."/>
            <person name="Sisk P."/>
            <person name="Sykes S."/>
            <person name="Wortman J."/>
            <person name="Nusbaum C."/>
            <person name="Birren B."/>
        </authorList>
    </citation>
    <scope>NUCLEOTIDE SEQUENCE [LARGE SCALE GENOMIC DNA]</scope>
    <source>
        <strain evidence="4">race PST-78</strain>
    </source>
</reference>
<dbReference type="OrthoDB" id="2553651at2759"/>